<accession>A0A540NHH7</accession>
<dbReference type="Proteomes" id="UP000315295">
    <property type="component" value="Unassembled WGS sequence"/>
</dbReference>
<gene>
    <name evidence="1" type="ORF">C1H46_003914</name>
</gene>
<protein>
    <submittedName>
        <fullName evidence="1">Uncharacterized protein</fullName>
    </submittedName>
</protein>
<sequence length="112" mass="12220">MGTTGVPLVTPLGLTVSTASTSSTSSVTHHVLSTRQTHRRPWSYEEAQLFGEASSVYGDESQIGKLALSIDKLAYSFICIHSHIVMFLTNIRVAHVVSNIFSRVGLQIDCKQ</sequence>
<name>A0A540NHH7_MALBA</name>
<reference evidence="1 2" key="1">
    <citation type="journal article" date="2019" name="G3 (Bethesda)">
        <title>Sequencing of a Wild Apple (Malus baccata) Genome Unravels the Differences Between Cultivated and Wild Apple Species Regarding Disease Resistance and Cold Tolerance.</title>
        <authorList>
            <person name="Chen X."/>
        </authorList>
    </citation>
    <scope>NUCLEOTIDE SEQUENCE [LARGE SCALE GENOMIC DNA]</scope>
    <source>
        <strain evidence="2">cv. Shandingzi</strain>
        <tissue evidence="1">Leaves</tissue>
    </source>
</reference>
<dbReference type="EMBL" id="VIEB01000041">
    <property type="protein sequence ID" value="TQE10459.1"/>
    <property type="molecule type" value="Genomic_DNA"/>
</dbReference>
<comment type="caution">
    <text evidence="1">The sequence shown here is derived from an EMBL/GenBank/DDBJ whole genome shotgun (WGS) entry which is preliminary data.</text>
</comment>
<dbReference type="AlphaFoldDB" id="A0A540NHH7"/>
<proteinExistence type="predicted"/>
<evidence type="ECO:0000313" key="1">
    <source>
        <dbReference type="EMBL" id="TQE10459.1"/>
    </source>
</evidence>
<evidence type="ECO:0000313" key="2">
    <source>
        <dbReference type="Proteomes" id="UP000315295"/>
    </source>
</evidence>
<organism evidence="1 2">
    <name type="scientific">Malus baccata</name>
    <name type="common">Siberian crab apple</name>
    <name type="synonym">Pyrus baccata</name>
    <dbReference type="NCBI Taxonomy" id="106549"/>
    <lineage>
        <taxon>Eukaryota</taxon>
        <taxon>Viridiplantae</taxon>
        <taxon>Streptophyta</taxon>
        <taxon>Embryophyta</taxon>
        <taxon>Tracheophyta</taxon>
        <taxon>Spermatophyta</taxon>
        <taxon>Magnoliopsida</taxon>
        <taxon>eudicotyledons</taxon>
        <taxon>Gunneridae</taxon>
        <taxon>Pentapetalae</taxon>
        <taxon>rosids</taxon>
        <taxon>fabids</taxon>
        <taxon>Rosales</taxon>
        <taxon>Rosaceae</taxon>
        <taxon>Amygdaloideae</taxon>
        <taxon>Maleae</taxon>
        <taxon>Malus</taxon>
    </lineage>
</organism>
<keyword evidence="2" id="KW-1185">Reference proteome</keyword>